<evidence type="ECO:0000313" key="4">
    <source>
        <dbReference type="Proteomes" id="UP001172457"/>
    </source>
</evidence>
<dbReference type="AlphaFoldDB" id="A0AA38W2V8"/>
<accession>A0AA38W2V8</accession>
<feature type="region of interest" description="Disordered" evidence="1">
    <location>
        <begin position="203"/>
        <end position="232"/>
    </location>
</feature>
<comment type="caution">
    <text evidence="3">The sequence shown here is derived from an EMBL/GenBank/DDBJ whole genome shotgun (WGS) entry which is preliminary data.</text>
</comment>
<name>A0AA38W2V8_9ASTR</name>
<feature type="compositionally biased region" description="Acidic residues" evidence="1">
    <location>
        <begin position="203"/>
        <end position="225"/>
    </location>
</feature>
<proteinExistence type="predicted"/>
<keyword evidence="4" id="KW-1185">Reference proteome</keyword>
<sequence>MTIPPKDTYFESGSLAKPPRFNADKFPLWKSRMELFLSGSDPQIPYFIEHGPYVPTAIIPSVAAITTSPAVPERTFIKQYEKFIAAKGETLAQTHQRVNCLLIDLKTYDATYSNSQKTDSEPVFDNETEFNESIALLSKHFKKFGRKGNFRKSKPLYKKNQFAETSTPASKDGKYQKLKAKYRKLKFQRKGKGLIAEGKYWDESSDESYDEEDTSELEDIPEEEVPVTPSSTSALPLAQEKGIWYLDSGWSKHMTGNKHILVNYKEEAGPSVKFGGEGRGISKGCGTLTNGKTTFKRLCDKDHKVSFSKKSCKVKNRHKKIILRGQIS</sequence>
<dbReference type="EMBL" id="JARYMX010000005">
    <property type="protein sequence ID" value="KAJ9546862.1"/>
    <property type="molecule type" value="Genomic_DNA"/>
</dbReference>
<protein>
    <recommendedName>
        <fullName evidence="2">Retrovirus-related Pol polyprotein from transposon TNT 1-94-like beta-barrel domain-containing protein</fullName>
    </recommendedName>
</protein>
<evidence type="ECO:0000256" key="1">
    <source>
        <dbReference type="SAM" id="MobiDB-lite"/>
    </source>
</evidence>
<evidence type="ECO:0000259" key="2">
    <source>
        <dbReference type="Pfam" id="PF22936"/>
    </source>
</evidence>
<feature type="domain" description="Retrovirus-related Pol polyprotein from transposon TNT 1-94-like beta-barrel" evidence="2">
    <location>
        <begin position="244"/>
        <end position="288"/>
    </location>
</feature>
<reference evidence="3" key="1">
    <citation type="submission" date="2023-03" db="EMBL/GenBank/DDBJ databases">
        <title>Chromosome-scale reference genome and RAD-based genetic map of yellow starthistle (Centaurea solstitialis) reveal putative structural variation and QTLs associated with invader traits.</title>
        <authorList>
            <person name="Reatini B."/>
            <person name="Cang F.A."/>
            <person name="Jiang Q."/>
            <person name="Mckibben M.T.W."/>
            <person name="Barker M.S."/>
            <person name="Rieseberg L.H."/>
            <person name="Dlugosch K.M."/>
        </authorList>
    </citation>
    <scope>NUCLEOTIDE SEQUENCE</scope>
    <source>
        <strain evidence="3">CAN-66</strain>
        <tissue evidence="3">Leaf</tissue>
    </source>
</reference>
<dbReference type="Proteomes" id="UP001172457">
    <property type="component" value="Chromosome 5"/>
</dbReference>
<organism evidence="3 4">
    <name type="scientific">Centaurea solstitialis</name>
    <name type="common">yellow star-thistle</name>
    <dbReference type="NCBI Taxonomy" id="347529"/>
    <lineage>
        <taxon>Eukaryota</taxon>
        <taxon>Viridiplantae</taxon>
        <taxon>Streptophyta</taxon>
        <taxon>Embryophyta</taxon>
        <taxon>Tracheophyta</taxon>
        <taxon>Spermatophyta</taxon>
        <taxon>Magnoliopsida</taxon>
        <taxon>eudicotyledons</taxon>
        <taxon>Gunneridae</taxon>
        <taxon>Pentapetalae</taxon>
        <taxon>asterids</taxon>
        <taxon>campanulids</taxon>
        <taxon>Asterales</taxon>
        <taxon>Asteraceae</taxon>
        <taxon>Carduoideae</taxon>
        <taxon>Cardueae</taxon>
        <taxon>Centaureinae</taxon>
        <taxon>Centaurea</taxon>
    </lineage>
</organism>
<gene>
    <name evidence="3" type="ORF">OSB04_019405</name>
</gene>
<evidence type="ECO:0000313" key="3">
    <source>
        <dbReference type="EMBL" id="KAJ9546862.1"/>
    </source>
</evidence>
<dbReference type="InterPro" id="IPR054722">
    <property type="entry name" value="PolX-like_BBD"/>
</dbReference>
<dbReference type="Pfam" id="PF22936">
    <property type="entry name" value="Pol_BBD"/>
    <property type="match status" value="1"/>
</dbReference>